<proteinExistence type="predicted"/>
<dbReference type="InterPro" id="IPR011010">
    <property type="entry name" value="DNA_brk_join_enz"/>
</dbReference>
<dbReference type="AlphaFoldDB" id="A0A5F0D501"/>
<feature type="region of interest" description="Disordered" evidence="2">
    <location>
        <begin position="1"/>
        <end position="38"/>
    </location>
</feature>
<dbReference type="OrthoDB" id="3698359at2"/>
<evidence type="ECO:0000256" key="1">
    <source>
        <dbReference type="ARBA" id="ARBA00023172"/>
    </source>
</evidence>
<dbReference type="SUPFAM" id="SSF56349">
    <property type="entry name" value="DNA breaking-rejoining enzymes"/>
    <property type="match status" value="1"/>
</dbReference>
<evidence type="ECO:0000256" key="2">
    <source>
        <dbReference type="SAM" id="MobiDB-lite"/>
    </source>
</evidence>
<keyword evidence="1" id="KW-0233">DNA recombination</keyword>
<keyword evidence="5" id="KW-1185">Reference proteome</keyword>
<dbReference type="GO" id="GO:0015074">
    <property type="term" value="P:DNA integration"/>
    <property type="evidence" value="ECO:0007669"/>
    <property type="project" value="InterPro"/>
</dbReference>
<name>A0A5F0D501_9MICO</name>
<dbReference type="InterPro" id="IPR013762">
    <property type="entry name" value="Integrase-like_cat_sf"/>
</dbReference>
<dbReference type="EMBL" id="SOFF01000027">
    <property type="protein sequence ID" value="TFB90082.1"/>
    <property type="molecule type" value="Genomic_DNA"/>
</dbReference>
<feature type="domain" description="Tyr recombinase" evidence="3">
    <location>
        <begin position="1"/>
        <end position="198"/>
    </location>
</feature>
<dbReference type="Gene3D" id="1.10.443.10">
    <property type="entry name" value="Intergrase catalytic core"/>
    <property type="match status" value="1"/>
</dbReference>
<dbReference type="Proteomes" id="UP000297654">
    <property type="component" value="Unassembled WGS sequence"/>
</dbReference>
<dbReference type="GO" id="GO:0006310">
    <property type="term" value="P:DNA recombination"/>
    <property type="evidence" value="ECO:0007669"/>
    <property type="project" value="UniProtKB-KW"/>
</dbReference>
<feature type="compositionally biased region" description="Polar residues" evidence="2">
    <location>
        <begin position="20"/>
        <end position="30"/>
    </location>
</feature>
<accession>A0A5F0D501</accession>
<dbReference type="InterPro" id="IPR002104">
    <property type="entry name" value="Integrase_catalytic"/>
</dbReference>
<dbReference type="Pfam" id="PF00589">
    <property type="entry name" value="Phage_integrase"/>
    <property type="match status" value="1"/>
</dbReference>
<dbReference type="GO" id="GO:0003677">
    <property type="term" value="F:DNA binding"/>
    <property type="evidence" value="ECO:0007669"/>
    <property type="project" value="InterPro"/>
</dbReference>
<evidence type="ECO:0000259" key="3">
    <source>
        <dbReference type="PROSITE" id="PS51898"/>
    </source>
</evidence>
<protein>
    <recommendedName>
        <fullName evidence="3">Tyr recombinase domain-containing protein</fullName>
    </recommendedName>
</protein>
<evidence type="ECO:0000313" key="4">
    <source>
        <dbReference type="EMBL" id="TFB90082.1"/>
    </source>
</evidence>
<organism evidence="4 5">
    <name type="scientific">Cryobacterium luteum</name>
    <dbReference type="NCBI Taxonomy" id="1424661"/>
    <lineage>
        <taxon>Bacteria</taxon>
        <taxon>Bacillati</taxon>
        <taxon>Actinomycetota</taxon>
        <taxon>Actinomycetes</taxon>
        <taxon>Micrococcales</taxon>
        <taxon>Microbacteriaceae</taxon>
        <taxon>Cryobacterium</taxon>
    </lineage>
</organism>
<evidence type="ECO:0000313" key="5">
    <source>
        <dbReference type="Proteomes" id="UP000297654"/>
    </source>
</evidence>
<dbReference type="PROSITE" id="PS51898">
    <property type="entry name" value="TYR_RECOMBINASE"/>
    <property type="match status" value="1"/>
</dbReference>
<gene>
    <name evidence="4" type="ORF">E3O10_07150</name>
</gene>
<reference evidence="4 5" key="1">
    <citation type="submission" date="2019-03" db="EMBL/GenBank/DDBJ databases">
        <title>Genomics of glacier-inhabiting Cryobacterium strains.</title>
        <authorList>
            <person name="Liu Q."/>
            <person name="Xin Y.-H."/>
        </authorList>
    </citation>
    <scope>NUCLEOTIDE SEQUENCE [LARGE SCALE GENOMIC DNA]</scope>
    <source>
        <strain evidence="4 5">Hh15</strain>
    </source>
</reference>
<sequence>MPTTRLSGCATRARRDGCQPSGTPWRSKSPTPMGCDGGSSRCWTWKTLAPTRTLREFDGNGVLDVRWAKATKGGTPRRRSVLTVFPWVTEVIDEWVGTFRAQSDTAPRSSALWPSERGARVGPDALGRGFASWRTEVGLPSEIGPHCRRHSYVTHLIEDGYDPLSVQQRVGHTHASITSIYTSVSADFRTRSLRKVLNASIAAALSDPQKDRP</sequence>
<comment type="caution">
    <text evidence="4">The sequence shown here is derived from an EMBL/GenBank/DDBJ whole genome shotgun (WGS) entry which is preliminary data.</text>
</comment>